<dbReference type="Pfam" id="PF13191">
    <property type="entry name" value="AAA_16"/>
    <property type="match status" value="1"/>
</dbReference>
<proteinExistence type="predicted"/>
<organism evidence="2">
    <name type="scientific">Streptomyces sp. NBC_01401</name>
    <dbReference type="NCBI Taxonomy" id="2903854"/>
    <lineage>
        <taxon>Bacteria</taxon>
        <taxon>Bacillati</taxon>
        <taxon>Actinomycetota</taxon>
        <taxon>Actinomycetes</taxon>
        <taxon>Kitasatosporales</taxon>
        <taxon>Streptomycetaceae</taxon>
        <taxon>Streptomyces</taxon>
    </lineage>
</organism>
<dbReference type="InterPro" id="IPR011990">
    <property type="entry name" value="TPR-like_helical_dom_sf"/>
</dbReference>
<dbReference type="InterPro" id="IPR041664">
    <property type="entry name" value="AAA_16"/>
</dbReference>
<evidence type="ECO:0000313" key="2">
    <source>
        <dbReference type="EMBL" id="WTY96359.1"/>
    </source>
</evidence>
<sequence>MAVSGVRHAAGRSRPFVDRTDLMERFRAELTRSAGAPRLLNVHGLPGVGKSRLLKEWKRAADGSGRTALLDLRLPGSHQVESALAQLRTEFGGQGVPFARFDVAYAAFWQKIHPLQSLRRPGELFGSNGDAAAKILEGASGASIVGAIAAGIRISLGGLAAIKRNRLVKAEPDLGALEDMLTADLLDTVTRMFVQDLADASTAEPYVLFVDSYDVLSVVQGEEGRTFRDAWLRDLLEQLRHGLVVLASREPVRWQEWVGQMDSCNVLPLEGRYCEELLSNAGVQDRARQAIITRASQGIPFYLELAVDTPERAAGEREVPQDRIKDRFLDHVPADRRRILQHLGLARLFNRAVFMRFVKDDTLWDELIQYSFVQRISGDWYQLHQLMVDALQAQWTQDRQRPAHQVLQLFWEEYAEDPHAHDGAPTARPTAGFAPLHEAVYHGLRAGGLSPEEVLRYADRTKAGFGSQSVNGIVTDIRTYLDHVGRNDSENRELDRVARCLAAEDHVLRGRGREAQQVLAGQDPDPAAPLGARMALAAAHAHRLVGESSAARDTFELLWTGPEEAVRGMAGFALADITMCAGDFRAAFRLAAQVYESSGPHESVRRAEIKRLIHLAQRFLLDFPAAWESLEEAEALFRESNSIHGLADIQTNTAELLALTDPVAAVAAADTALETQRSLAVGHEVGKVLTARAIAQTRLGRFYDAQDSFTGAVQALEAAGYRSGRARAELFRAFLHFRTGDDRQAMSSLRWAAQKLEAATVYPFLSVLAHKAAERVGYSDATLTAIRQRSESLVVPLVPYAVYERRMDALIDILLPDRGQGQ</sequence>
<dbReference type="Gene3D" id="1.25.40.10">
    <property type="entry name" value="Tetratricopeptide repeat domain"/>
    <property type="match status" value="1"/>
</dbReference>
<dbReference type="EMBL" id="CP109535">
    <property type="protein sequence ID" value="WTY96359.1"/>
    <property type="molecule type" value="Genomic_DNA"/>
</dbReference>
<accession>A0AAU3GTV3</accession>
<protein>
    <submittedName>
        <fullName evidence="2">ATP-binding protein</fullName>
    </submittedName>
</protein>
<reference evidence="2" key="1">
    <citation type="submission" date="2022-10" db="EMBL/GenBank/DDBJ databases">
        <title>The complete genomes of actinobacterial strains from the NBC collection.</title>
        <authorList>
            <person name="Joergensen T.S."/>
            <person name="Alvarez Arevalo M."/>
            <person name="Sterndorff E.B."/>
            <person name="Faurdal D."/>
            <person name="Vuksanovic O."/>
            <person name="Mourched A.-S."/>
            <person name="Charusanti P."/>
            <person name="Shaw S."/>
            <person name="Blin K."/>
            <person name="Weber T."/>
        </authorList>
    </citation>
    <scope>NUCLEOTIDE SEQUENCE</scope>
    <source>
        <strain evidence="2">NBC_01401</strain>
    </source>
</reference>
<dbReference type="Gene3D" id="3.40.50.300">
    <property type="entry name" value="P-loop containing nucleotide triphosphate hydrolases"/>
    <property type="match status" value="1"/>
</dbReference>
<dbReference type="SUPFAM" id="SSF52540">
    <property type="entry name" value="P-loop containing nucleoside triphosphate hydrolases"/>
    <property type="match status" value="1"/>
</dbReference>
<name>A0AAU3GTV3_9ACTN</name>
<feature type="domain" description="Orc1-like AAA ATPase" evidence="1">
    <location>
        <begin position="16"/>
        <end position="243"/>
    </location>
</feature>
<evidence type="ECO:0000259" key="1">
    <source>
        <dbReference type="Pfam" id="PF13191"/>
    </source>
</evidence>
<dbReference type="AlphaFoldDB" id="A0AAU3GTV3"/>
<dbReference type="InterPro" id="IPR027417">
    <property type="entry name" value="P-loop_NTPase"/>
</dbReference>
<keyword evidence="2" id="KW-0547">Nucleotide-binding</keyword>
<gene>
    <name evidence="2" type="ORF">OG626_16260</name>
</gene>
<keyword evidence="2" id="KW-0067">ATP-binding</keyword>
<dbReference type="GO" id="GO:0005524">
    <property type="term" value="F:ATP binding"/>
    <property type="evidence" value="ECO:0007669"/>
    <property type="project" value="UniProtKB-KW"/>
</dbReference>
<dbReference type="SUPFAM" id="SSF48452">
    <property type="entry name" value="TPR-like"/>
    <property type="match status" value="1"/>
</dbReference>